<sequence length="88" mass="9780">MLSHIVLCIVAGIGLGASFYLALGLQDLLPLRRMSDWIGLFLHLMRFGITIWVFWIVAGIGSFPLLGALAGFLSGRFLAMRFLRKKTL</sequence>
<reference evidence="2 3" key="1">
    <citation type="submission" date="2017-10" db="EMBL/GenBank/DDBJ databases">
        <title>Frigbacter circumglobatus gen. nov. sp. nov., isolated from sediment cultured in situ.</title>
        <authorList>
            <person name="Zhao Z."/>
        </authorList>
    </citation>
    <scope>NUCLEOTIDE SEQUENCE [LARGE SCALE GENOMIC DNA]</scope>
    <source>
        <strain evidence="2 3">ZYL</strain>
    </source>
</reference>
<feature type="transmembrane region" description="Helical" evidence="1">
    <location>
        <begin position="6"/>
        <end position="25"/>
    </location>
</feature>
<evidence type="ECO:0000313" key="2">
    <source>
        <dbReference type="EMBL" id="PHZ85789.1"/>
    </source>
</evidence>
<dbReference type="EMBL" id="PDEM01000009">
    <property type="protein sequence ID" value="PHZ85789.1"/>
    <property type="molecule type" value="Genomic_DNA"/>
</dbReference>
<comment type="caution">
    <text evidence="2">The sequence shown here is derived from an EMBL/GenBank/DDBJ whole genome shotgun (WGS) entry which is preliminary data.</text>
</comment>
<keyword evidence="1" id="KW-0472">Membrane</keyword>
<dbReference type="AlphaFoldDB" id="A0A2G4YTW6"/>
<dbReference type="InterPro" id="IPR017581">
    <property type="entry name" value="AtpR-like"/>
</dbReference>
<evidence type="ECO:0008006" key="4">
    <source>
        <dbReference type="Google" id="ProtNLM"/>
    </source>
</evidence>
<evidence type="ECO:0000256" key="1">
    <source>
        <dbReference type="SAM" id="Phobius"/>
    </source>
</evidence>
<organism evidence="2 3">
    <name type="scientific">Paremcibacter congregatus</name>
    <dbReference type="NCBI Taxonomy" id="2043170"/>
    <lineage>
        <taxon>Bacteria</taxon>
        <taxon>Pseudomonadati</taxon>
        <taxon>Pseudomonadota</taxon>
        <taxon>Alphaproteobacteria</taxon>
        <taxon>Emcibacterales</taxon>
        <taxon>Emcibacteraceae</taxon>
        <taxon>Paremcibacter</taxon>
    </lineage>
</organism>
<dbReference type="RefSeq" id="WP_099471374.1">
    <property type="nucleotide sequence ID" value="NZ_CP041025.1"/>
</dbReference>
<keyword evidence="1" id="KW-0812">Transmembrane</keyword>
<dbReference type="InParanoid" id="A0A2G4YTW6"/>
<gene>
    <name evidence="2" type="ORF">CRD36_03670</name>
</gene>
<keyword evidence="3" id="KW-1185">Reference proteome</keyword>
<protein>
    <recommendedName>
        <fullName evidence="4">ATP synthase subunit I</fullName>
    </recommendedName>
</protein>
<evidence type="ECO:0000313" key="3">
    <source>
        <dbReference type="Proteomes" id="UP000229730"/>
    </source>
</evidence>
<proteinExistence type="predicted"/>
<keyword evidence="1" id="KW-1133">Transmembrane helix</keyword>
<accession>A0A2G4YTW6</accession>
<dbReference type="Pfam" id="PF12966">
    <property type="entry name" value="AtpR"/>
    <property type="match status" value="1"/>
</dbReference>
<name>A0A2G4YTW6_9PROT</name>
<dbReference type="Proteomes" id="UP000229730">
    <property type="component" value="Unassembled WGS sequence"/>
</dbReference>